<feature type="compositionally biased region" description="Basic residues" evidence="3">
    <location>
        <begin position="596"/>
        <end position="608"/>
    </location>
</feature>
<name>A0A9D4HJ54_DREPO</name>
<evidence type="ECO:0000256" key="3">
    <source>
        <dbReference type="SAM" id="MobiDB-lite"/>
    </source>
</evidence>
<feature type="compositionally biased region" description="Basic and acidic residues" evidence="3">
    <location>
        <begin position="890"/>
        <end position="902"/>
    </location>
</feature>
<evidence type="ECO:0000259" key="4">
    <source>
        <dbReference type="Pfam" id="PF12936"/>
    </source>
</evidence>
<comment type="caution">
    <text evidence="5">The sequence shown here is derived from an EMBL/GenBank/DDBJ whole genome shotgun (WGS) entry which is preliminary data.</text>
</comment>
<dbReference type="GO" id="GO:0000447">
    <property type="term" value="P:endonucleolytic cleavage in ITS1 to separate SSU-rRNA from 5.8S rRNA and LSU-rRNA from tricistronic rRNA transcript (SSU-rRNA, 5.8S rRNA, LSU-rRNA)"/>
    <property type="evidence" value="ECO:0007669"/>
    <property type="project" value="TreeGrafter"/>
</dbReference>
<feature type="compositionally biased region" description="Basic and acidic residues" evidence="3">
    <location>
        <begin position="668"/>
        <end position="679"/>
    </location>
</feature>
<dbReference type="InterPro" id="IPR024626">
    <property type="entry name" value="Kri1-like_C"/>
</dbReference>
<accession>A0A9D4HJ54</accession>
<reference evidence="5" key="2">
    <citation type="submission" date="2020-11" db="EMBL/GenBank/DDBJ databases">
        <authorList>
            <person name="McCartney M.A."/>
            <person name="Auch B."/>
            <person name="Kono T."/>
            <person name="Mallez S."/>
            <person name="Becker A."/>
            <person name="Gohl D.M."/>
            <person name="Silverstein K.A.T."/>
            <person name="Koren S."/>
            <person name="Bechman K.B."/>
            <person name="Herman A."/>
            <person name="Abrahante J.E."/>
            <person name="Garbe J."/>
        </authorList>
    </citation>
    <scope>NUCLEOTIDE SEQUENCE</scope>
    <source>
        <strain evidence="5">Duluth1</strain>
        <tissue evidence="5">Whole animal</tissue>
    </source>
</reference>
<feature type="region of interest" description="Disordered" evidence="3">
    <location>
        <begin position="387"/>
        <end position="418"/>
    </location>
</feature>
<dbReference type="OrthoDB" id="10252032at2759"/>
<feature type="region of interest" description="Disordered" evidence="3">
    <location>
        <begin position="287"/>
        <end position="326"/>
    </location>
</feature>
<proteinExistence type="inferred from homology"/>
<feature type="compositionally biased region" description="Basic and acidic residues" evidence="3">
    <location>
        <begin position="840"/>
        <end position="859"/>
    </location>
</feature>
<feature type="region of interest" description="Disordered" evidence="3">
    <location>
        <begin position="86"/>
        <end position="105"/>
    </location>
</feature>
<comment type="similarity">
    <text evidence="1">Belongs to the KRI1 family.</text>
</comment>
<feature type="region of interest" description="Disordered" evidence="3">
    <location>
        <begin position="736"/>
        <end position="904"/>
    </location>
</feature>
<dbReference type="EMBL" id="JAIWYP010000013">
    <property type="protein sequence ID" value="KAH3721145.1"/>
    <property type="molecule type" value="Genomic_DNA"/>
</dbReference>
<evidence type="ECO:0000313" key="6">
    <source>
        <dbReference type="Proteomes" id="UP000828390"/>
    </source>
</evidence>
<dbReference type="PANTHER" id="PTHR14490">
    <property type="entry name" value="ZINC FINGER, ZZ TYPE"/>
    <property type="match status" value="1"/>
</dbReference>
<dbReference type="GO" id="GO:0030686">
    <property type="term" value="C:90S preribosome"/>
    <property type="evidence" value="ECO:0007669"/>
    <property type="project" value="TreeGrafter"/>
</dbReference>
<organism evidence="5 6">
    <name type="scientific">Dreissena polymorpha</name>
    <name type="common">Zebra mussel</name>
    <name type="synonym">Mytilus polymorpha</name>
    <dbReference type="NCBI Taxonomy" id="45954"/>
    <lineage>
        <taxon>Eukaryota</taxon>
        <taxon>Metazoa</taxon>
        <taxon>Spiralia</taxon>
        <taxon>Lophotrochozoa</taxon>
        <taxon>Mollusca</taxon>
        <taxon>Bivalvia</taxon>
        <taxon>Autobranchia</taxon>
        <taxon>Heteroconchia</taxon>
        <taxon>Euheterodonta</taxon>
        <taxon>Imparidentia</taxon>
        <taxon>Neoheterodontei</taxon>
        <taxon>Myida</taxon>
        <taxon>Dreissenoidea</taxon>
        <taxon>Dreissenidae</taxon>
        <taxon>Dreissena</taxon>
    </lineage>
</organism>
<feature type="compositionally biased region" description="Basic and acidic residues" evidence="3">
    <location>
        <begin position="867"/>
        <end position="877"/>
    </location>
</feature>
<evidence type="ECO:0000313" key="5">
    <source>
        <dbReference type="EMBL" id="KAH3721145.1"/>
    </source>
</evidence>
<dbReference type="GO" id="GO:0005730">
    <property type="term" value="C:nucleolus"/>
    <property type="evidence" value="ECO:0007669"/>
    <property type="project" value="TreeGrafter"/>
</dbReference>
<protein>
    <recommendedName>
        <fullName evidence="2">Protein KRI1 homolog</fullName>
    </recommendedName>
</protein>
<evidence type="ECO:0000256" key="2">
    <source>
        <dbReference type="ARBA" id="ARBA00017294"/>
    </source>
</evidence>
<dbReference type="Proteomes" id="UP000828390">
    <property type="component" value="Unassembled WGS sequence"/>
</dbReference>
<feature type="compositionally biased region" description="Basic residues" evidence="3">
    <location>
        <begin position="830"/>
        <end position="839"/>
    </location>
</feature>
<dbReference type="PANTHER" id="PTHR14490:SF5">
    <property type="entry name" value="PROTEIN KRI1 HOMOLOG"/>
    <property type="match status" value="1"/>
</dbReference>
<feature type="region of interest" description="Disordered" evidence="3">
    <location>
        <begin position="152"/>
        <end position="182"/>
    </location>
</feature>
<feature type="region of interest" description="Disordered" evidence="3">
    <location>
        <begin position="571"/>
        <end position="697"/>
    </location>
</feature>
<keyword evidence="6" id="KW-1185">Reference proteome</keyword>
<feature type="compositionally biased region" description="Basic and acidic residues" evidence="3">
    <location>
        <begin position="753"/>
        <end position="829"/>
    </location>
</feature>
<feature type="region of interest" description="Disordered" evidence="3">
    <location>
        <begin position="26"/>
        <end position="53"/>
    </location>
</feature>
<feature type="compositionally biased region" description="Basic and acidic residues" evidence="3">
    <location>
        <begin position="308"/>
        <end position="326"/>
    </location>
</feature>
<evidence type="ECO:0000256" key="1">
    <source>
        <dbReference type="ARBA" id="ARBA00007473"/>
    </source>
</evidence>
<reference evidence="5" key="1">
    <citation type="journal article" date="2019" name="bioRxiv">
        <title>The Genome of the Zebra Mussel, Dreissena polymorpha: A Resource for Invasive Species Research.</title>
        <authorList>
            <person name="McCartney M.A."/>
            <person name="Auch B."/>
            <person name="Kono T."/>
            <person name="Mallez S."/>
            <person name="Zhang Y."/>
            <person name="Obille A."/>
            <person name="Becker A."/>
            <person name="Abrahante J.E."/>
            <person name="Garbe J."/>
            <person name="Badalamenti J.P."/>
            <person name="Herman A."/>
            <person name="Mangelson H."/>
            <person name="Liachko I."/>
            <person name="Sullivan S."/>
            <person name="Sone E.D."/>
            <person name="Koren S."/>
            <person name="Silverstein K.A.T."/>
            <person name="Beckman K.B."/>
            <person name="Gohl D.M."/>
        </authorList>
    </citation>
    <scope>NUCLEOTIDE SEQUENCE</scope>
    <source>
        <strain evidence="5">Duluth1</strain>
        <tissue evidence="5">Whole animal</tissue>
    </source>
</reference>
<feature type="compositionally biased region" description="Acidic residues" evidence="3">
    <location>
        <begin position="43"/>
        <end position="53"/>
    </location>
</feature>
<dbReference type="AlphaFoldDB" id="A0A9D4HJ54"/>
<feature type="compositionally biased region" description="Basic and acidic residues" evidence="3">
    <location>
        <begin position="170"/>
        <end position="182"/>
    </location>
</feature>
<sequence length="933" mass="109132">MSDGFKINKAYADRYNNWRQKEELQKLKDKYGDEGDSGSSSSETEDDDAEALTDELERDWLRTLAALKSKDPKIYQKDFRFFNDEKETVDEEKEEKSKTKKDKDKPMYLKDYERKILLEKGGIIDETEQKPSTSGIGYQEEQEMLRKSVVAAAGDLSDESDSEGSLKLLKPREKTRAEKQREEADYLEWLKGQSEGLGVEKQVGVELEPLKNYWQRKDLDDGEKFLKNYILNKQYIDKDGEGMPTYDEIVNDDDEDLSEEEELLVKQADFERKYNFRFEEPDAAEIKSYPRDMEDTVRRKDTKRAEKRKATQERKKLEKERKRDDLKQLKKLKRQEIMSKIDKLRAITGNKAMAFDEQELEGEFDPAKHDEMMQKYFDDQYYGGAEEEVKPEVNISDDEYDTEKWDDWGQDDPEVGVAGEYEGGRALEEPNVEDPDFCMDADYDPVADMQRKQDKKNKKKKHKLAQALNTKKPVFDPKERTFEEYFDEYYKLDYEDIIDDMPCRFKYRKVTPNSFGLTVDEILKARDKELNAWASVKKMSQYRTEDEELADIRSFTAKGRNENKKKHILTSVFQTEEEKQEEVKAKDSLAAEASGSKKKKKKKGKKKKQDIGDETHLVVGVTNDEESGSVTDKDTGSLENSVSQSVKKKKEKHGAIVDYSENAGTEEDGAKVNDREISTKKKKKKKEKDFERESVDNVSKLEKKEKTEIVDNVDKHIQKEKRELVQNIENLIKEDKNESIENVKKHKHKRKRELVENVEKHIRKENSESIEHFDTHKQNKKSESVDNVEKHKNKEKDLSVIEATEGQKDKAGKKRKFEEMAGNGKEKLSRRQRKNKKRKLADSQAKEMKLVANKPEGESVKMPVESVSDKKKGEGHKSLKKKKNKQWGPEGKKPQMSEERLKAYGINPKKFKYMKREEMFQVKPRKEKNFKQN</sequence>
<gene>
    <name evidence="5" type="ORF">DPMN_064061</name>
</gene>
<dbReference type="Pfam" id="PF12936">
    <property type="entry name" value="Kri1_C"/>
    <property type="match status" value="1"/>
</dbReference>
<feature type="compositionally biased region" description="Basic and acidic residues" evidence="3">
    <location>
        <begin position="287"/>
        <end position="299"/>
    </location>
</feature>
<dbReference type="Pfam" id="PF05178">
    <property type="entry name" value="Kri1"/>
    <property type="match status" value="1"/>
</dbReference>
<feature type="compositionally biased region" description="Basic and acidic residues" evidence="3">
    <location>
        <begin position="94"/>
        <end position="105"/>
    </location>
</feature>
<feature type="compositionally biased region" description="Basic and acidic residues" evidence="3">
    <location>
        <begin position="687"/>
        <end position="697"/>
    </location>
</feature>
<dbReference type="InterPro" id="IPR018034">
    <property type="entry name" value="Kri1"/>
</dbReference>
<feature type="domain" description="Kri1-like C-terminal" evidence="4">
    <location>
        <begin position="481"/>
        <end position="567"/>
    </location>
</feature>